<dbReference type="InterPro" id="IPR003703">
    <property type="entry name" value="Acyl_CoA_thio"/>
</dbReference>
<evidence type="ECO:0000256" key="1">
    <source>
        <dbReference type="ARBA" id="ARBA00006538"/>
    </source>
</evidence>
<dbReference type="Pfam" id="PF20789">
    <property type="entry name" value="4HBT_3C"/>
    <property type="match status" value="1"/>
</dbReference>
<comment type="caution">
    <text evidence="5">The sequence shown here is derived from an EMBL/GenBank/DDBJ whole genome shotgun (WGS) entry which is preliminary data.</text>
</comment>
<dbReference type="InterPro" id="IPR049450">
    <property type="entry name" value="ACOT8-like_C"/>
</dbReference>
<dbReference type="PANTHER" id="PTHR11066">
    <property type="entry name" value="ACYL-COA THIOESTERASE"/>
    <property type="match status" value="1"/>
</dbReference>
<evidence type="ECO:0000256" key="2">
    <source>
        <dbReference type="ARBA" id="ARBA00022801"/>
    </source>
</evidence>
<dbReference type="SUPFAM" id="SSF54637">
    <property type="entry name" value="Thioesterase/thiol ester dehydrase-isomerase"/>
    <property type="match status" value="2"/>
</dbReference>
<dbReference type="Pfam" id="PF13622">
    <property type="entry name" value="4HBT_3"/>
    <property type="match status" value="1"/>
</dbReference>
<name>A0AAI8YRD9_9PEZI</name>
<evidence type="ECO:0000259" key="3">
    <source>
        <dbReference type="Pfam" id="PF13622"/>
    </source>
</evidence>
<protein>
    <recommendedName>
        <fullName evidence="7">Thioesterase/thiol ester dehydrase-isomerase</fullName>
    </recommendedName>
</protein>
<keyword evidence="6" id="KW-1185">Reference proteome</keyword>
<dbReference type="Proteomes" id="UP001296104">
    <property type="component" value="Unassembled WGS sequence"/>
</dbReference>
<sequence>MSYGGTRGGRPLEEKPYLDGYDGNTYRPFADLIRLEKIDDRTYRSVAPPFAPGGRFGVGRSYGAHVYCQAAWAACQTVDKGFLLHNVSGNFILAGQLTVPFVYNVDIVRNGRSYCTRIVSVTQSEGKGVCFTCICSFKTPEPLQVESQQDMDLWKEYGAMLGGKKPEDFPECPGMDVPFYWKQRAQTGVNDEFPGLECRRVDMERYNESKHPLDRKQLIFYRTIGSMPDDPNMHLCAHLYASDRNSLYNVANAFDLGDRFTQMSSLVHTVVFHSPAKQLAFGPGSGRSPSDSNGGRWFCMEAYASRIGSGRALYQCRIWNPEGINVTTAMQDGLIRFIDGGKASKEEEDEFADVQKHWKRQEKL</sequence>
<feature type="domain" description="Acyl-CoA thioesterase-like C-terminal" evidence="4">
    <location>
        <begin position="199"/>
        <end position="335"/>
    </location>
</feature>
<dbReference type="InterPro" id="IPR029069">
    <property type="entry name" value="HotDog_dom_sf"/>
</dbReference>
<dbReference type="InterPro" id="IPR049449">
    <property type="entry name" value="TesB_ACOT8-like_N"/>
</dbReference>
<dbReference type="InterPro" id="IPR042171">
    <property type="entry name" value="Acyl-CoA_hotdog"/>
</dbReference>
<comment type="similarity">
    <text evidence="1">Belongs to the C/M/P thioester hydrolase family.</text>
</comment>
<dbReference type="CDD" id="cd03445">
    <property type="entry name" value="Thioesterase_II_repeat2"/>
    <property type="match status" value="1"/>
</dbReference>
<gene>
    <name evidence="5" type="ORF">LECACI_7A000400</name>
</gene>
<feature type="domain" description="Acyl-CoA thioesterase-like N-terminal HotDog" evidence="3">
    <location>
        <begin position="58"/>
        <end position="137"/>
    </location>
</feature>
<reference evidence="5" key="1">
    <citation type="submission" date="2023-11" db="EMBL/GenBank/DDBJ databases">
        <authorList>
            <person name="Alioto T."/>
            <person name="Alioto T."/>
            <person name="Gomez Garrido J."/>
        </authorList>
    </citation>
    <scope>NUCLEOTIDE SEQUENCE</scope>
</reference>
<dbReference type="Gene3D" id="2.40.160.210">
    <property type="entry name" value="Acyl-CoA thioesterase, double hotdog domain"/>
    <property type="match status" value="1"/>
</dbReference>
<keyword evidence="2" id="KW-0378">Hydrolase</keyword>
<evidence type="ECO:0000313" key="6">
    <source>
        <dbReference type="Proteomes" id="UP001296104"/>
    </source>
</evidence>
<dbReference type="GO" id="GO:0005782">
    <property type="term" value="C:peroxisomal matrix"/>
    <property type="evidence" value="ECO:0007669"/>
    <property type="project" value="UniProtKB-SubCell"/>
</dbReference>
<dbReference type="GO" id="GO:0006637">
    <property type="term" value="P:acyl-CoA metabolic process"/>
    <property type="evidence" value="ECO:0007669"/>
    <property type="project" value="InterPro"/>
</dbReference>
<dbReference type="EMBL" id="CAVMBE010000001">
    <property type="protein sequence ID" value="CAK3768589.1"/>
    <property type="molecule type" value="Genomic_DNA"/>
</dbReference>
<organism evidence="5 6">
    <name type="scientific">Lecanosticta acicola</name>
    <dbReference type="NCBI Taxonomy" id="111012"/>
    <lineage>
        <taxon>Eukaryota</taxon>
        <taxon>Fungi</taxon>
        <taxon>Dikarya</taxon>
        <taxon>Ascomycota</taxon>
        <taxon>Pezizomycotina</taxon>
        <taxon>Dothideomycetes</taxon>
        <taxon>Dothideomycetidae</taxon>
        <taxon>Mycosphaerellales</taxon>
        <taxon>Mycosphaerellaceae</taxon>
        <taxon>Lecanosticta</taxon>
    </lineage>
</organism>
<evidence type="ECO:0000259" key="4">
    <source>
        <dbReference type="Pfam" id="PF20789"/>
    </source>
</evidence>
<dbReference type="AlphaFoldDB" id="A0AAI8YRD9"/>
<proteinExistence type="inferred from homology"/>
<evidence type="ECO:0008006" key="7">
    <source>
        <dbReference type="Google" id="ProtNLM"/>
    </source>
</evidence>
<accession>A0AAI8YRD9</accession>
<dbReference type="GO" id="GO:0009062">
    <property type="term" value="P:fatty acid catabolic process"/>
    <property type="evidence" value="ECO:0007669"/>
    <property type="project" value="TreeGrafter"/>
</dbReference>
<evidence type="ECO:0000313" key="5">
    <source>
        <dbReference type="EMBL" id="CAK3768589.1"/>
    </source>
</evidence>
<dbReference type="CDD" id="cd03444">
    <property type="entry name" value="Thioesterase_II_repeat1"/>
    <property type="match status" value="1"/>
</dbReference>
<dbReference type="PANTHER" id="PTHR11066:SF64">
    <property type="entry name" value="ACYL-COA THIOESTERASE (AFU_ORTHOLOGUE AFUA_1G12060)"/>
    <property type="match status" value="1"/>
</dbReference>
<dbReference type="GO" id="GO:0047617">
    <property type="term" value="F:fatty acyl-CoA hydrolase activity"/>
    <property type="evidence" value="ECO:0007669"/>
    <property type="project" value="InterPro"/>
</dbReference>